<organism evidence="6 7">
    <name type="scientific">Burkholderia stagnalis</name>
    <dbReference type="NCBI Taxonomy" id="1503054"/>
    <lineage>
        <taxon>Bacteria</taxon>
        <taxon>Pseudomonadati</taxon>
        <taxon>Pseudomonadota</taxon>
        <taxon>Betaproteobacteria</taxon>
        <taxon>Burkholderiales</taxon>
        <taxon>Burkholderiaceae</taxon>
        <taxon>Burkholderia</taxon>
        <taxon>Burkholderia cepacia complex</taxon>
    </lineage>
</organism>
<name>A0ABX9YHI4_9BURK</name>
<dbReference type="CDD" id="cd08421">
    <property type="entry name" value="PBP2_LTTR_like_1"/>
    <property type="match status" value="1"/>
</dbReference>
<dbReference type="Pfam" id="PF00126">
    <property type="entry name" value="HTH_1"/>
    <property type="match status" value="1"/>
</dbReference>
<evidence type="ECO:0000256" key="4">
    <source>
        <dbReference type="ARBA" id="ARBA00023163"/>
    </source>
</evidence>
<dbReference type="EMBL" id="QTPM01000053">
    <property type="protein sequence ID" value="RQY84648.1"/>
    <property type="molecule type" value="Genomic_DNA"/>
</dbReference>
<comment type="caution">
    <text evidence="6">The sequence shown here is derived from an EMBL/GenBank/DDBJ whole genome shotgun (WGS) entry which is preliminary data.</text>
</comment>
<dbReference type="Gene3D" id="1.10.10.10">
    <property type="entry name" value="Winged helix-like DNA-binding domain superfamily/Winged helix DNA-binding domain"/>
    <property type="match status" value="1"/>
</dbReference>
<dbReference type="Pfam" id="PF03466">
    <property type="entry name" value="LysR_substrate"/>
    <property type="match status" value="1"/>
</dbReference>
<gene>
    <name evidence="6" type="ORF">DF017_29640</name>
</gene>
<dbReference type="InterPro" id="IPR005119">
    <property type="entry name" value="LysR_subst-bd"/>
</dbReference>
<proteinExistence type="inferred from homology"/>
<keyword evidence="7" id="KW-1185">Reference proteome</keyword>
<dbReference type="PANTHER" id="PTHR30419">
    <property type="entry name" value="HTH-TYPE TRANSCRIPTIONAL REGULATOR YBHD"/>
    <property type="match status" value="1"/>
</dbReference>
<dbReference type="PROSITE" id="PS50931">
    <property type="entry name" value="HTH_LYSR"/>
    <property type="match status" value="1"/>
</dbReference>
<dbReference type="SUPFAM" id="SSF53850">
    <property type="entry name" value="Periplasmic binding protein-like II"/>
    <property type="match status" value="1"/>
</dbReference>
<dbReference type="Gene3D" id="3.40.190.290">
    <property type="match status" value="1"/>
</dbReference>
<keyword evidence="2" id="KW-0805">Transcription regulation</keyword>
<keyword evidence="3" id="KW-0238">DNA-binding</keyword>
<keyword evidence="4" id="KW-0804">Transcription</keyword>
<dbReference type="Proteomes" id="UP000281098">
    <property type="component" value="Unassembled WGS sequence"/>
</dbReference>
<reference evidence="6 7" key="1">
    <citation type="submission" date="2018-08" db="EMBL/GenBank/DDBJ databases">
        <title>Comparative analysis of Burkholderia isolates from Puerto Rico.</title>
        <authorList>
            <person name="Hall C."/>
            <person name="Sahl J."/>
            <person name="Wagner D."/>
        </authorList>
    </citation>
    <scope>NUCLEOTIDE SEQUENCE [LARGE SCALE GENOMIC DNA]</scope>
    <source>
        <strain evidence="6 7">Bp8966</strain>
    </source>
</reference>
<sequence>MRFDLVDLNLFTHIAEASNLTRGAERAHLSVPAASMRIKNLEEQVGVKLLSRTSQGMKVTPPGETLLAHARRVLRQLEQLSGDLQEYASGVKGHVRVFANTTAMSEFLPAVLRSYLVDHPDVTVDMQERLSPDIVRAVQEGVVDIGIGIVAGNVRTEGLHAMPYRRDRLVLAVAPGHPLASLKSTPFVDTLGYDFIGLPEASAIQNFLKRAAADVQRTLRWRIQVSNFETACRMIEANVGVGVLPEGTARRHAKTMALRIIRLDDDWAERRLQICVADLDALPLFARKLVDLLVEDGLGRQD</sequence>
<dbReference type="InterPro" id="IPR000847">
    <property type="entry name" value="LysR_HTH_N"/>
</dbReference>
<dbReference type="PANTHER" id="PTHR30419:SF2">
    <property type="entry name" value="LYSR FAMILY TRANSCRIPTIONAL REGULATOR"/>
    <property type="match status" value="1"/>
</dbReference>
<dbReference type="InterPro" id="IPR050950">
    <property type="entry name" value="HTH-type_LysR_regulators"/>
</dbReference>
<evidence type="ECO:0000256" key="3">
    <source>
        <dbReference type="ARBA" id="ARBA00023125"/>
    </source>
</evidence>
<evidence type="ECO:0000313" key="7">
    <source>
        <dbReference type="Proteomes" id="UP000281098"/>
    </source>
</evidence>
<comment type="similarity">
    <text evidence="1">Belongs to the LysR transcriptional regulatory family.</text>
</comment>
<evidence type="ECO:0000259" key="5">
    <source>
        <dbReference type="PROSITE" id="PS50931"/>
    </source>
</evidence>
<feature type="domain" description="HTH lysR-type" evidence="5">
    <location>
        <begin position="1"/>
        <end position="60"/>
    </location>
</feature>
<dbReference type="RefSeq" id="WP_060015690.1">
    <property type="nucleotide sequence ID" value="NZ_CP013461.1"/>
</dbReference>
<evidence type="ECO:0000313" key="6">
    <source>
        <dbReference type="EMBL" id="RQY84648.1"/>
    </source>
</evidence>
<accession>A0ABX9YHI4</accession>
<dbReference type="SUPFAM" id="SSF46785">
    <property type="entry name" value="Winged helix' DNA-binding domain"/>
    <property type="match status" value="1"/>
</dbReference>
<protein>
    <submittedName>
        <fullName evidence="6">LysR family transcriptional regulator</fullName>
    </submittedName>
</protein>
<evidence type="ECO:0000256" key="2">
    <source>
        <dbReference type="ARBA" id="ARBA00023015"/>
    </source>
</evidence>
<dbReference type="InterPro" id="IPR036390">
    <property type="entry name" value="WH_DNA-bd_sf"/>
</dbReference>
<evidence type="ECO:0000256" key="1">
    <source>
        <dbReference type="ARBA" id="ARBA00009437"/>
    </source>
</evidence>
<dbReference type="InterPro" id="IPR036388">
    <property type="entry name" value="WH-like_DNA-bd_sf"/>
</dbReference>